<dbReference type="SUPFAM" id="SSF140111">
    <property type="entry name" value="Endosomal sorting complex assembly domain"/>
    <property type="match status" value="1"/>
</dbReference>
<comment type="subcellular location">
    <subcellularLocation>
        <location evidence="1">Endosome</location>
    </subcellularLocation>
</comment>
<dbReference type="PROSITE" id="PS51314">
    <property type="entry name" value="VPS37_C"/>
    <property type="match status" value="1"/>
</dbReference>
<comment type="caution">
    <text evidence="9">The sequence shown here is derived from an EMBL/GenBank/DDBJ whole genome shotgun (WGS) entry which is preliminary data.</text>
</comment>
<reference evidence="9" key="1">
    <citation type="submission" date="2021-06" db="EMBL/GenBank/DDBJ databases">
        <authorList>
            <person name="Kallberg Y."/>
            <person name="Tangrot J."/>
            <person name="Rosling A."/>
        </authorList>
    </citation>
    <scope>NUCLEOTIDE SEQUENCE</scope>
    <source>
        <strain evidence="9">BR232B</strain>
    </source>
</reference>
<comment type="similarity">
    <text evidence="2">Belongs to the VPS37 family.</text>
</comment>
<proteinExistence type="inferred from homology"/>
<evidence type="ECO:0000256" key="4">
    <source>
        <dbReference type="ARBA" id="ARBA00022753"/>
    </source>
</evidence>
<dbReference type="PANTHER" id="PTHR13678">
    <property type="entry name" value="VACUOLAR PROTEIN SORTING-ASSOCIATED PROTEIN 37"/>
    <property type="match status" value="1"/>
</dbReference>
<evidence type="ECO:0000256" key="5">
    <source>
        <dbReference type="ARBA" id="ARBA00022927"/>
    </source>
</evidence>
<keyword evidence="10" id="KW-1185">Reference proteome</keyword>
<dbReference type="EMBL" id="CAJVPI010001159">
    <property type="protein sequence ID" value="CAG8598072.1"/>
    <property type="molecule type" value="Genomic_DNA"/>
</dbReference>
<evidence type="ECO:0000256" key="6">
    <source>
        <dbReference type="PROSITE-ProRule" id="PRU00646"/>
    </source>
</evidence>
<dbReference type="InterPro" id="IPR009851">
    <property type="entry name" value="Mod_r"/>
</dbReference>
<feature type="compositionally biased region" description="Low complexity" evidence="7">
    <location>
        <begin position="1"/>
        <end position="15"/>
    </location>
</feature>
<keyword evidence="4" id="KW-0967">Endosome</keyword>
<dbReference type="GO" id="GO:0006623">
    <property type="term" value="P:protein targeting to vacuole"/>
    <property type="evidence" value="ECO:0007669"/>
    <property type="project" value="TreeGrafter"/>
</dbReference>
<gene>
    <name evidence="9" type="ORF">PBRASI_LOCUS7488</name>
</gene>
<dbReference type="Pfam" id="PF07200">
    <property type="entry name" value="Mod_r"/>
    <property type="match status" value="1"/>
</dbReference>
<evidence type="ECO:0000256" key="3">
    <source>
        <dbReference type="ARBA" id="ARBA00022448"/>
    </source>
</evidence>
<dbReference type="GO" id="GO:0043162">
    <property type="term" value="P:ubiquitin-dependent protein catabolic process via the multivesicular body sorting pathway"/>
    <property type="evidence" value="ECO:0007669"/>
    <property type="project" value="TreeGrafter"/>
</dbReference>
<evidence type="ECO:0000313" key="9">
    <source>
        <dbReference type="EMBL" id="CAG8598072.1"/>
    </source>
</evidence>
<protein>
    <submittedName>
        <fullName evidence="9">2830_t:CDS:1</fullName>
    </submittedName>
</protein>
<feature type="domain" description="VPS37 C-terminal" evidence="8">
    <location>
        <begin position="152"/>
        <end position="238"/>
    </location>
</feature>
<feature type="region of interest" description="Disordered" evidence="7">
    <location>
        <begin position="1"/>
        <end position="55"/>
    </location>
</feature>
<dbReference type="GO" id="GO:0000813">
    <property type="term" value="C:ESCRT I complex"/>
    <property type="evidence" value="ECO:0007669"/>
    <property type="project" value="UniProtKB-ARBA"/>
</dbReference>
<dbReference type="InterPro" id="IPR037202">
    <property type="entry name" value="ESCRT_assembly_dom"/>
</dbReference>
<dbReference type="GO" id="GO:0006612">
    <property type="term" value="P:protein targeting to membrane"/>
    <property type="evidence" value="ECO:0007669"/>
    <property type="project" value="TreeGrafter"/>
</dbReference>
<keyword evidence="5 6" id="KW-0653">Protein transport</keyword>
<dbReference type="PANTHER" id="PTHR13678:SF2">
    <property type="entry name" value="VACUOLAR PROTEIN SORTING-ASSOCIATED PROTEIN 37A"/>
    <property type="match status" value="1"/>
</dbReference>
<dbReference type="OrthoDB" id="10260857at2759"/>
<feature type="compositionally biased region" description="Polar residues" evidence="7">
    <location>
        <begin position="16"/>
        <end position="39"/>
    </location>
</feature>
<dbReference type="Proteomes" id="UP000789739">
    <property type="component" value="Unassembled WGS sequence"/>
</dbReference>
<keyword evidence="3 6" id="KW-0813">Transport</keyword>
<accession>A0A9N9GFC1</accession>
<evidence type="ECO:0000256" key="7">
    <source>
        <dbReference type="SAM" id="MobiDB-lite"/>
    </source>
</evidence>
<dbReference type="Gene3D" id="1.10.287.660">
    <property type="entry name" value="Helix hairpin bin"/>
    <property type="match status" value="1"/>
</dbReference>
<evidence type="ECO:0000313" key="10">
    <source>
        <dbReference type="Proteomes" id="UP000789739"/>
    </source>
</evidence>
<evidence type="ECO:0000256" key="2">
    <source>
        <dbReference type="ARBA" id="ARBA00007617"/>
    </source>
</evidence>
<evidence type="ECO:0000259" key="8">
    <source>
        <dbReference type="PROSITE" id="PS51314"/>
    </source>
</evidence>
<sequence>MATSPRPRPTTGTSSDGTNSLQDETGSIGTGLNRSSVPSYENRPPPPIPPFSAAGGGAAYTDKLAAKQATIAEEYPAIINMSKEELEELLSSDVVFDAFFEQLEQVRNMMILQDEMRMQNELLAKKTLSREQELIQLRESIHEHEDKVREIYSTLQEKLKKQQEALQRFTPELLIAKLKSESQSCDELSEQVANSFLEGGLEVDAFLKGYRELRKVYHLRNAKIERVARKPQIMGLTQ</sequence>
<organism evidence="9 10">
    <name type="scientific">Paraglomus brasilianum</name>
    <dbReference type="NCBI Taxonomy" id="144538"/>
    <lineage>
        <taxon>Eukaryota</taxon>
        <taxon>Fungi</taxon>
        <taxon>Fungi incertae sedis</taxon>
        <taxon>Mucoromycota</taxon>
        <taxon>Glomeromycotina</taxon>
        <taxon>Glomeromycetes</taxon>
        <taxon>Paraglomerales</taxon>
        <taxon>Paraglomeraceae</taxon>
        <taxon>Paraglomus</taxon>
    </lineage>
</organism>
<name>A0A9N9GFC1_9GLOM</name>
<dbReference type="AlphaFoldDB" id="A0A9N9GFC1"/>
<dbReference type="InterPro" id="IPR029012">
    <property type="entry name" value="Helix_hairpin_bin_sf"/>
</dbReference>
<evidence type="ECO:0000256" key="1">
    <source>
        <dbReference type="ARBA" id="ARBA00004177"/>
    </source>
</evidence>